<dbReference type="RefSeq" id="XP_052753223.1">
    <property type="nucleotide sequence ID" value="XM_052897263.1"/>
</dbReference>
<sequence>MPALWQSSQGPMYVRTIWVDGFRHAILSHDDPYLIKLNAKKRRPHSSASTTNTKFTTRSRNSRLNSHDDSLEDCLRKLDFVIRSDRSHIAIRPQRKNLYDLDIEHLNLTDIEPESEDEFIIKATPQPLNEFDSYRSNTSFNLTMKNLRLNRTARTEVKENTELSDRVFQWLDLAGKVNLLGSEDAERIAQPRHSWPEIQRRNYNLMKSKTAVDVRGKIPLTKACDSEKSHSGIIDRHDFYVPTSANTIENYARQSRNMKCTSRNESNAKIKETTNKTKSRELRNNMAETRHKVATERSAVEKQYADLVSKKLIPDINKSTKKQVHIFIPEVAKKLNANITSRTESLLSQKSSIVK</sequence>
<evidence type="ECO:0000313" key="2">
    <source>
        <dbReference type="Proteomes" id="UP001652740"/>
    </source>
</evidence>
<evidence type="ECO:0000313" key="3">
    <source>
        <dbReference type="RefSeq" id="XP_052753222.1"/>
    </source>
</evidence>
<keyword evidence="2" id="KW-1185">Reference proteome</keyword>
<dbReference type="GeneID" id="113513948"/>
<dbReference type="Proteomes" id="UP001652740">
    <property type="component" value="Unplaced"/>
</dbReference>
<reference evidence="3 4" key="1">
    <citation type="submission" date="2025-05" db="UniProtKB">
        <authorList>
            <consortium name="RefSeq"/>
        </authorList>
    </citation>
    <scope>IDENTIFICATION</scope>
    <source>
        <tissue evidence="3 4">Whole larvae</tissue>
    </source>
</reference>
<feature type="region of interest" description="Disordered" evidence="1">
    <location>
        <begin position="40"/>
        <end position="67"/>
    </location>
</feature>
<protein>
    <submittedName>
        <fullName evidence="3 4">Uncharacterized protein LOC113513948</fullName>
    </submittedName>
</protein>
<accession>A0ABM3MPC7</accession>
<evidence type="ECO:0000313" key="4">
    <source>
        <dbReference type="RefSeq" id="XP_052753223.1"/>
    </source>
</evidence>
<gene>
    <name evidence="3 4" type="primary">LOC113513948</name>
</gene>
<dbReference type="RefSeq" id="XP_052753222.1">
    <property type="nucleotide sequence ID" value="XM_052897262.1"/>
</dbReference>
<name>A0ABM3MPC7_GALME</name>
<evidence type="ECO:0000256" key="1">
    <source>
        <dbReference type="SAM" id="MobiDB-lite"/>
    </source>
</evidence>
<feature type="compositionally biased region" description="Polar residues" evidence="1">
    <location>
        <begin position="46"/>
        <end position="64"/>
    </location>
</feature>
<organism evidence="2 3">
    <name type="scientific">Galleria mellonella</name>
    <name type="common">Greater wax moth</name>
    <dbReference type="NCBI Taxonomy" id="7137"/>
    <lineage>
        <taxon>Eukaryota</taxon>
        <taxon>Metazoa</taxon>
        <taxon>Ecdysozoa</taxon>
        <taxon>Arthropoda</taxon>
        <taxon>Hexapoda</taxon>
        <taxon>Insecta</taxon>
        <taxon>Pterygota</taxon>
        <taxon>Neoptera</taxon>
        <taxon>Endopterygota</taxon>
        <taxon>Lepidoptera</taxon>
        <taxon>Glossata</taxon>
        <taxon>Ditrysia</taxon>
        <taxon>Pyraloidea</taxon>
        <taxon>Pyralidae</taxon>
        <taxon>Galleriinae</taxon>
        <taxon>Galleria</taxon>
    </lineage>
</organism>
<proteinExistence type="predicted"/>